<comment type="similarity">
    <text evidence="1">Belongs to the IlvD/Edd family.</text>
</comment>
<evidence type="ECO:0000256" key="4">
    <source>
        <dbReference type="ARBA" id="ARBA00023239"/>
    </source>
</evidence>
<evidence type="ECO:0000256" key="5">
    <source>
        <dbReference type="ARBA" id="ARBA00023304"/>
    </source>
</evidence>
<accession>A0ABX0Y3G2</accession>
<keyword evidence="2" id="KW-0001">2Fe-2S</keyword>
<dbReference type="Gene3D" id="3.50.30.80">
    <property type="entry name" value="IlvD/EDD C-terminal domain-like"/>
    <property type="match status" value="1"/>
</dbReference>
<comment type="caution">
    <text evidence="8">The sequence shown here is derived from an EMBL/GenBank/DDBJ whole genome shotgun (WGS) entry which is preliminary data.</text>
</comment>
<keyword evidence="2" id="KW-0408">Iron</keyword>
<reference evidence="8 9" key="1">
    <citation type="submission" date="2020-03" db="EMBL/GenBank/DDBJ databases">
        <title>WGS of the type strain of Planosporangium spp.</title>
        <authorList>
            <person name="Thawai C."/>
        </authorList>
    </citation>
    <scope>NUCLEOTIDE SEQUENCE [LARGE SCALE GENOMIC DNA]</scope>
    <source>
        <strain evidence="8 9">TBRC 5610</strain>
    </source>
</reference>
<gene>
    <name evidence="8" type="ORF">HC031_24900</name>
</gene>
<keyword evidence="4" id="KW-0456">Lyase</keyword>
<dbReference type="Pfam" id="PF00920">
    <property type="entry name" value="ILVD_EDD_N"/>
    <property type="match status" value="1"/>
</dbReference>
<evidence type="ECO:0000259" key="6">
    <source>
        <dbReference type="Pfam" id="PF00920"/>
    </source>
</evidence>
<dbReference type="InterPro" id="IPR042096">
    <property type="entry name" value="Dihydro-acid_dehy_C"/>
</dbReference>
<sequence>MQPTSTPGDQNPTEVPRELASQRVRRMSFEGDALRLSMDWSVEDLGRPQVLVETTAGSSHPSSYALRELGAEAAKGVLQAGGKPGEYTTTDICDGVAQAHDGMRYPLASREFIANMVEIHANATPFDAMVLSSAGDKAVPAHLLAIARLDLPSVHIPGGAMAAGPQFRSNEELWSMKVAVDQGTLDFEEFLAFQRFACPGCGACQYMGTAATMQVMSEALGLALPWGALVPATMAEIRRMARAAGERAVELLTAGVTARQILTREAFENAVTVHAAIGGSLNAVMHLIAIAREAGVPLTAEDFDAIHRRTPVLVDAKTAGRYPTELFWYAGGVPALMAQIKDLLHLDCVTVTGATVGENLERLNGSQLQKHAAMFLGNYRLRPEQVIRPLNDPVYDSGSTVLLSGNLATGAIVKSHAVASSMLTHAGPARVFDREEDAIATLLDDRIQPGDVVVVRYQGPRANGMPEMFFLSELIASNPVLASTTALVTDGRFSGASRGPCVGYAYPEAMDGGPLAFVEDGDLVEIDIPRRLLRVVGLRGVPATAEQIDQEWGRRKADWPRPQVVHRGALGQYTALARPALFGGGLETRIEH</sequence>
<feature type="domain" description="Dihydroxy-acid/6-phosphogluconate dehydratase C-terminal" evidence="7">
    <location>
        <begin position="385"/>
        <end position="580"/>
    </location>
</feature>
<keyword evidence="2" id="KW-0479">Metal-binding</keyword>
<evidence type="ECO:0000256" key="2">
    <source>
        <dbReference type="ARBA" id="ARBA00022714"/>
    </source>
</evidence>
<dbReference type="PANTHER" id="PTHR43661">
    <property type="entry name" value="D-XYLONATE DEHYDRATASE"/>
    <property type="match status" value="1"/>
</dbReference>
<feature type="domain" description="Dihydroxy-acid/6-phosphogluconate dehydratase N-terminal" evidence="6">
    <location>
        <begin position="47"/>
        <end position="359"/>
    </location>
</feature>
<evidence type="ECO:0000256" key="3">
    <source>
        <dbReference type="ARBA" id="ARBA00023014"/>
    </source>
</evidence>
<dbReference type="SUPFAM" id="SSF143975">
    <property type="entry name" value="IlvD/EDD N-terminal domain-like"/>
    <property type="match status" value="1"/>
</dbReference>
<dbReference type="PANTHER" id="PTHR43661:SF3">
    <property type="entry name" value="D-XYLONATE DEHYDRATASE YAGF-RELATED"/>
    <property type="match status" value="1"/>
</dbReference>
<dbReference type="PROSITE" id="PS00887">
    <property type="entry name" value="ILVD_EDD_2"/>
    <property type="match status" value="1"/>
</dbReference>
<evidence type="ECO:0000259" key="7">
    <source>
        <dbReference type="Pfam" id="PF24877"/>
    </source>
</evidence>
<dbReference type="SUPFAM" id="SSF52016">
    <property type="entry name" value="LeuD/IlvD-like"/>
    <property type="match status" value="1"/>
</dbReference>
<dbReference type="InterPro" id="IPR037237">
    <property type="entry name" value="IlvD/EDD_N"/>
</dbReference>
<dbReference type="EMBL" id="JAATVY010000023">
    <property type="protein sequence ID" value="NJC72930.1"/>
    <property type="molecule type" value="Genomic_DNA"/>
</dbReference>
<dbReference type="RefSeq" id="WP_167927841.1">
    <property type="nucleotide sequence ID" value="NZ_JAATVY010000023.1"/>
</dbReference>
<dbReference type="InterPro" id="IPR056740">
    <property type="entry name" value="ILV_EDD_C"/>
</dbReference>
<name>A0ABX0Y3G2_9ACTN</name>
<protein>
    <submittedName>
        <fullName evidence="8">Dihydroxy-acid dehydratase</fullName>
    </submittedName>
</protein>
<dbReference type="InterPro" id="IPR000581">
    <property type="entry name" value="ILV_EDD_N"/>
</dbReference>
<keyword evidence="5" id="KW-0028">Amino-acid biosynthesis</keyword>
<proteinExistence type="inferred from homology"/>
<dbReference type="Proteomes" id="UP000722989">
    <property type="component" value="Unassembled WGS sequence"/>
</dbReference>
<keyword evidence="5" id="KW-0100">Branched-chain amino acid biosynthesis</keyword>
<organism evidence="8 9">
    <name type="scientific">Planosporangium thailandense</name>
    <dbReference type="NCBI Taxonomy" id="765197"/>
    <lineage>
        <taxon>Bacteria</taxon>
        <taxon>Bacillati</taxon>
        <taxon>Actinomycetota</taxon>
        <taxon>Actinomycetes</taxon>
        <taxon>Micromonosporales</taxon>
        <taxon>Micromonosporaceae</taxon>
        <taxon>Planosporangium</taxon>
    </lineage>
</organism>
<evidence type="ECO:0000313" key="8">
    <source>
        <dbReference type="EMBL" id="NJC72930.1"/>
    </source>
</evidence>
<keyword evidence="9" id="KW-1185">Reference proteome</keyword>
<keyword evidence="3" id="KW-0411">Iron-sulfur</keyword>
<evidence type="ECO:0000313" key="9">
    <source>
        <dbReference type="Proteomes" id="UP000722989"/>
    </source>
</evidence>
<dbReference type="InterPro" id="IPR020558">
    <property type="entry name" value="DiOHA_6PGluconate_deHydtase_CS"/>
</dbReference>
<evidence type="ECO:0000256" key="1">
    <source>
        <dbReference type="ARBA" id="ARBA00006486"/>
    </source>
</evidence>
<dbReference type="Pfam" id="PF24877">
    <property type="entry name" value="ILV_EDD_C"/>
    <property type="match status" value="1"/>
</dbReference>